<dbReference type="Proteomes" id="UP000062260">
    <property type="component" value="Chromosome"/>
</dbReference>
<sequence length="326" mass="37709">MHLFISVLSLVMLVAFLIFVIIFLIKLYQKTHPNREFYYALIPIILLTSLIVIHTWLTSQQAHKQKIVYDYQQEQARAAEQLAQWKNKQAHFDQAVQQLASDYQIDLAYTIRNHEGQILNHYQGDKLMNKASTFKPLLATTALLAHTDQASQEPLKALINPMIIYSDNSGIETLMVQSGGFLEFYQQASQMGYPAIAQLTPEGDSGTTSNELSQFYFDLDHDKWLQGQEKAYLMDLLARSEEPIPFLHHEDLDYYNKYGLLDDGRGTYNEAGILELASQKRYYIAFLTEGWLSQNKTEQTDEFFKQLDKLICQYLYEGEANEKQMD</sequence>
<dbReference type="KEGG" id="auh:AWM75_06215"/>
<dbReference type="AlphaFoldDB" id="A0A0X8FLP4"/>
<dbReference type="GO" id="GO:0030655">
    <property type="term" value="P:beta-lactam antibiotic catabolic process"/>
    <property type="evidence" value="ECO:0007669"/>
    <property type="project" value="InterPro"/>
</dbReference>
<protein>
    <submittedName>
        <fullName evidence="1">Uncharacterized protein</fullName>
    </submittedName>
</protein>
<proteinExistence type="predicted"/>
<dbReference type="Pfam" id="PF13354">
    <property type="entry name" value="Beta-lactamase2"/>
    <property type="match status" value="1"/>
</dbReference>
<dbReference type="PANTHER" id="PTHR35333">
    <property type="entry name" value="BETA-LACTAMASE"/>
    <property type="match status" value="1"/>
</dbReference>
<dbReference type="RefSeq" id="WP_067979664.1">
    <property type="nucleotide sequence ID" value="NZ_CP014163.1"/>
</dbReference>
<dbReference type="PANTHER" id="PTHR35333:SF3">
    <property type="entry name" value="BETA-LACTAMASE-TYPE TRANSPEPTIDASE FOLD CONTAINING PROTEIN"/>
    <property type="match status" value="1"/>
</dbReference>
<dbReference type="GO" id="GO:0008800">
    <property type="term" value="F:beta-lactamase activity"/>
    <property type="evidence" value="ECO:0007669"/>
    <property type="project" value="InterPro"/>
</dbReference>
<dbReference type="Gene3D" id="3.40.710.10">
    <property type="entry name" value="DD-peptidase/beta-lactamase superfamily"/>
    <property type="match status" value="1"/>
</dbReference>
<name>A0A0X8FLP4_9LACT</name>
<organism evidence="1 2">
    <name type="scientific">Aerococcus urinaehominis</name>
    <dbReference type="NCBI Taxonomy" id="128944"/>
    <lineage>
        <taxon>Bacteria</taxon>
        <taxon>Bacillati</taxon>
        <taxon>Bacillota</taxon>
        <taxon>Bacilli</taxon>
        <taxon>Lactobacillales</taxon>
        <taxon>Aerococcaceae</taxon>
        <taxon>Aerococcus</taxon>
    </lineage>
</organism>
<gene>
    <name evidence="1" type="ORF">AWM75_06215</name>
</gene>
<accession>A0A0X8FLP4</accession>
<dbReference type="GO" id="GO:0046677">
    <property type="term" value="P:response to antibiotic"/>
    <property type="evidence" value="ECO:0007669"/>
    <property type="project" value="InterPro"/>
</dbReference>
<dbReference type="InterPro" id="IPR012338">
    <property type="entry name" value="Beta-lactam/transpept-like"/>
</dbReference>
<reference evidence="2" key="2">
    <citation type="submission" date="2016-01" db="EMBL/GenBank/DDBJ databases">
        <title>Six Aerococcus type strain genome sequencing and assembly using PacBio and Illumina Hiseq.</title>
        <authorList>
            <person name="Carkaci D."/>
            <person name="Dargis R."/>
            <person name="Nielsen X.C."/>
            <person name="Skovgaard O."/>
            <person name="Fuursted K."/>
            <person name="Christensen J.J."/>
        </authorList>
    </citation>
    <scope>NUCLEOTIDE SEQUENCE [LARGE SCALE GENOMIC DNA]</scope>
    <source>
        <strain evidence="2">CCUG42038B</strain>
    </source>
</reference>
<dbReference type="SUPFAM" id="SSF56601">
    <property type="entry name" value="beta-lactamase/transpeptidase-like"/>
    <property type="match status" value="1"/>
</dbReference>
<reference evidence="1 2" key="1">
    <citation type="journal article" date="2016" name="Genome Announc.">
        <title>Complete Genome Sequences of Aerococcus christensenii CCUG 28831T, Aerococcus sanguinicola CCUG 43001T, Aerococcus urinae CCUG 36881T, Aerococcus urinaeequi CCUG 28094T, Aerococcus urinaehominis CCUG 42038 BT, and Aerococcus viridans CCUG 4311T.</title>
        <authorList>
            <person name="Carkaci D."/>
            <person name="Dargis R."/>
            <person name="Nielsen X.C."/>
            <person name="Skovgaard O."/>
            <person name="Fuursted K."/>
            <person name="Christensen J.J."/>
        </authorList>
    </citation>
    <scope>NUCLEOTIDE SEQUENCE [LARGE SCALE GENOMIC DNA]</scope>
    <source>
        <strain evidence="1 2">CCUG42038B</strain>
    </source>
</reference>
<keyword evidence="2" id="KW-1185">Reference proteome</keyword>
<evidence type="ECO:0000313" key="1">
    <source>
        <dbReference type="EMBL" id="AMB99599.1"/>
    </source>
</evidence>
<dbReference type="EMBL" id="CP014163">
    <property type="protein sequence ID" value="AMB99599.1"/>
    <property type="molecule type" value="Genomic_DNA"/>
</dbReference>
<dbReference type="InterPro" id="IPR045155">
    <property type="entry name" value="Beta-lactam_cat"/>
</dbReference>
<evidence type="ECO:0000313" key="2">
    <source>
        <dbReference type="Proteomes" id="UP000062260"/>
    </source>
</evidence>
<dbReference type="InterPro" id="IPR000871">
    <property type="entry name" value="Beta-lactam_class-A"/>
</dbReference>
<dbReference type="STRING" id="128944.AWM75_06215"/>